<reference evidence="6" key="1">
    <citation type="submission" date="2013-08" db="EMBL/GenBank/DDBJ databases">
        <title>Intrasporangium oryzae NRRL B-24470.</title>
        <authorList>
            <person name="Liu H."/>
            <person name="Wang G."/>
        </authorList>
    </citation>
    <scope>NUCLEOTIDE SEQUENCE [LARGE SCALE GENOMIC DNA]</scope>
    <source>
        <strain evidence="6">Q5-1</strain>
    </source>
</reference>
<keyword evidence="6" id="KW-1185">Reference proteome</keyword>
<name>W9GHV2_9MICO</name>
<dbReference type="AlphaFoldDB" id="W9GHV2"/>
<feature type="compositionally biased region" description="Basic and acidic residues" evidence="3">
    <location>
        <begin position="878"/>
        <end position="889"/>
    </location>
</feature>
<sequence length="904" mass="98760">MKFYRGSATAARAYVEADHSRADDYYLAEGSGVATRYVAVVSESVSLKHGGELDGQTYERWVAGYDVETGAAKGRLRDDANALRFVEVSVNGPKTWSLAAALYPEVSAALDAAQDRAAEQIITWVAAHATTRVGPRGRQVQVPVEQIEAATIRHYTSRAGDPHRHLHLQINARVFAARRWRGLHSVGARDELEALNGIGHAAVATDPGFRAALADHGLTLDPATAELVELAPYAPRFSARAAQISRNIEQLEAEWRSEHPGEDPGPRLRQAWDRRAWAQARPDKVVPKDGAAMVAAWNHELRRLGFRDPHRQTAVVSPRVGELDRDSAVDLVLSRLAAKRSAWNAGDIRGQVEWWIAQSGLVAGAAGRIELAEDLTARAVASCTLLLDRDDVPEHVRALTSPRVIDVEDRITRLLGLFAYAGGQDSTFDARTAITLDPAQRAAVAALAGSKHLLVIEGAAGAGKTTTLTVTKERLARQEHRLMVVTPTLKAAEVAAGEIDAPSFSAAWLIHQWGWRWDDDGHWTHTHTEPLDPRAMLGRGDLLVVDEAGMLDQDTACALLEIIHVTGARVAFMGDRHQLPAVGRGGVLDLAAQHAGPDASVSLDVVHRFTDPEYAAISLAMRRGEDLADGESVFEALWRRKQFRLHASEPERIHALAHEAAEAILAGHTNRALMADSREHVTVLNGAIRDRLVAEGLVSDDRVVVNETGQRLGVGDRVATRRNHWQLGVANRQTWTITNIDDDTVRLRNDRGRTREVPVWYAHRSVELAYATTVYGAQGDTKAEGHLVMGETTSAASAYVGMTRGRHDNVAHLVADGPEQARAIWEQVLGRDRADLGVAHARLQAIDTIDRYGPDGSAKLRAQAVARQRAQEQSRAQNRREFERRHTEPAEPAGPNRTGPGIGF</sequence>
<dbReference type="PANTHER" id="PTHR43788">
    <property type="entry name" value="DNA2/NAM7 HELICASE FAMILY MEMBER"/>
    <property type="match status" value="1"/>
</dbReference>
<keyword evidence="2" id="KW-0067">ATP-binding</keyword>
<dbReference type="InterPro" id="IPR050534">
    <property type="entry name" value="Coronavir_polyprotein_1ab"/>
</dbReference>
<feature type="domain" description="TrwC relaxase" evidence="4">
    <location>
        <begin position="9"/>
        <end position="303"/>
    </location>
</feature>
<dbReference type="InterPro" id="IPR027417">
    <property type="entry name" value="P-loop_NTPase"/>
</dbReference>
<dbReference type="Proteomes" id="UP000019494">
    <property type="component" value="Unassembled WGS sequence"/>
</dbReference>
<evidence type="ECO:0000313" key="5">
    <source>
        <dbReference type="EMBL" id="EWT05811.1"/>
    </source>
</evidence>
<keyword evidence="1" id="KW-0547">Nucleotide-binding</keyword>
<proteinExistence type="predicted"/>
<dbReference type="Pfam" id="PF08751">
    <property type="entry name" value="TrwC"/>
    <property type="match status" value="1"/>
</dbReference>
<organism evidence="5 6">
    <name type="scientific">Intrasporangium chromatireducens Q5-1</name>
    <dbReference type="NCBI Taxonomy" id="584657"/>
    <lineage>
        <taxon>Bacteria</taxon>
        <taxon>Bacillati</taxon>
        <taxon>Actinomycetota</taxon>
        <taxon>Actinomycetes</taxon>
        <taxon>Micrococcales</taxon>
        <taxon>Intrasporangiaceae</taxon>
        <taxon>Intrasporangium</taxon>
    </lineage>
</organism>
<dbReference type="InterPro" id="IPR014862">
    <property type="entry name" value="TrwC"/>
</dbReference>
<accession>W9GHV2</accession>
<evidence type="ECO:0000256" key="3">
    <source>
        <dbReference type="SAM" id="MobiDB-lite"/>
    </source>
</evidence>
<feature type="region of interest" description="Disordered" evidence="3">
    <location>
        <begin position="868"/>
        <end position="904"/>
    </location>
</feature>
<gene>
    <name evidence="5" type="ORF">N864_01985</name>
</gene>
<evidence type="ECO:0000256" key="1">
    <source>
        <dbReference type="ARBA" id="ARBA00022741"/>
    </source>
</evidence>
<evidence type="ECO:0000259" key="4">
    <source>
        <dbReference type="Pfam" id="PF08751"/>
    </source>
</evidence>
<dbReference type="GO" id="GO:0003678">
    <property type="term" value="F:DNA helicase activity"/>
    <property type="evidence" value="ECO:0007669"/>
    <property type="project" value="UniProtKB-ARBA"/>
</dbReference>
<dbReference type="SUPFAM" id="SSF55464">
    <property type="entry name" value="Origin of replication-binding domain, RBD-like"/>
    <property type="match status" value="1"/>
</dbReference>
<dbReference type="PATRIC" id="fig|584657.3.peg.2294"/>
<dbReference type="OrthoDB" id="4524286at2"/>
<dbReference type="PANTHER" id="PTHR43788:SF6">
    <property type="entry name" value="DNA HELICASE B"/>
    <property type="match status" value="1"/>
</dbReference>
<evidence type="ECO:0000256" key="2">
    <source>
        <dbReference type="ARBA" id="ARBA00022840"/>
    </source>
</evidence>
<dbReference type="Pfam" id="PF13604">
    <property type="entry name" value="AAA_30"/>
    <property type="match status" value="1"/>
</dbReference>
<dbReference type="NCBIfam" id="NF041492">
    <property type="entry name" value="MobF"/>
    <property type="match status" value="1"/>
</dbReference>
<dbReference type="Gene3D" id="3.40.50.300">
    <property type="entry name" value="P-loop containing nucleotide triphosphate hydrolases"/>
    <property type="match status" value="2"/>
</dbReference>
<dbReference type="Gene3D" id="2.30.30.940">
    <property type="match status" value="1"/>
</dbReference>
<dbReference type="SUPFAM" id="SSF52540">
    <property type="entry name" value="P-loop containing nucleoside triphosphate hydrolases"/>
    <property type="match status" value="2"/>
</dbReference>
<protein>
    <submittedName>
        <fullName evidence="5">ATPase AAA</fullName>
    </submittedName>
</protein>
<dbReference type="EMBL" id="AWQS01000085">
    <property type="protein sequence ID" value="EWT05811.1"/>
    <property type="molecule type" value="Genomic_DNA"/>
</dbReference>
<dbReference type="GO" id="GO:0005524">
    <property type="term" value="F:ATP binding"/>
    <property type="evidence" value="ECO:0007669"/>
    <property type="project" value="UniProtKB-KW"/>
</dbReference>
<comment type="caution">
    <text evidence="5">The sequence shown here is derived from an EMBL/GenBank/DDBJ whole genome shotgun (WGS) entry which is preliminary data.</text>
</comment>
<evidence type="ECO:0000313" key="6">
    <source>
        <dbReference type="Proteomes" id="UP000019494"/>
    </source>
</evidence>